<keyword evidence="3" id="KW-0732">Signal</keyword>
<feature type="compositionally biased region" description="Gly residues" evidence="1">
    <location>
        <begin position="307"/>
        <end position="316"/>
    </location>
</feature>
<dbReference type="GeneID" id="78255943"/>
<dbReference type="AlphaFoldDB" id="A0A075P8J6"/>
<name>A0A075P8J6_9ALTE</name>
<dbReference type="Pfam" id="PF19649">
    <property type="entry name" value="DUF6152"/>
    <property type="match status" value="1"/>
</dbReference>
<dbReference type="EMBL" id="CP008849">
    <property type="protein sequence ID" value="AIF99642.1"/>
    <property type="molecule type" value="Genomic_DNA"/>
</dbReference>
<feature type="compositionally biased region" description="Basic and acidic residues" evidence="1">
    <location>
        <begin position="317"/>
        <end position="329"/>
    </location>
</feature>
<gene>
    <name evidence="4" type="ORF">EP13_13630</name>
</gene>
<keyword evidence="2" id="KW-0812">Transmembrane</keyword>
<evidence type="ECO:0000256" key="1">
    <source>
        <dbReference type="SAM" id="MobiDB-lite"/>
    </source>
</evidence>
<reference evidence="4 5" key="1">
    <citation type="submission" date="2014-06" db="EMBL/GenBank/DDBJ databases">
        <title>Genomes of Alteromonas australica, a world apart.</title>
        <authorList>
            <person name="Gonzaga A."/>
            <person name="Lopez-Perez M."/>
            <person name="Rodriguez-Valera F."/>
        </authorList>
    </citation>
    <scope>NUCLEOTIDE SEQUENCE [LARGE SCALE GENOMIC DNA]</scope>
    <source>
        <strain evidence="4 5">H 17</strain>
    </source>
</reference>
<proteinExistence type="predicted"/>
<feature type="chain" id="PRO_5001708182" evidence="3">
    <location>
        <begin position="22"/>
        <end position="593"/>
    </location>
</feature>
<dbReference type="RefSeq" id="WP_044057715.1">
    <property type="nucleotide sequence ID" value="NZ_CBCSKJ010000002.1"/>
</dbReference>
<feature type="region of interest" description="Disordered" evidence="1">
    <location>
        <begin position="301"/>
        <end position="361"/>
    </location>
</feature>
<feature type="transmembrane region" description="Helical" evidence="2">
    <location>
        <begin position="502"/>
        <end position="525"/>
    </location>
</feature>
<organism evidence="4 5">
    <name type="scientific">Alteromonas australica</name>
    <dbReference type="NCBI Taxonomy" id="589873"/>
    <lineage>
        <taxon>Bacteria</taxon>
        <taxon>Pseudomonadati</taxon>
        <taxon>Pseudomonadota</taxon>
        <taxon>Gammaproteobacteria</taxon>
        <taxon>Alteromonadales</taxon>
        <taxon>Alteromonadaceae</taxon>
        <taxon>Alteromonas/Salinimonas group</taxon>
        <taxon>Alteromonas</taxon>
    </lineage>
</organism>
<keyword evidence="2" id="KW-0472">Membrane</keyword>
<evidence type="ECO:0000256" key="3">
    <source>
        <dbReference type="SAM" id="SignalP"/>
    </source>
</evidence>
<protein>
    <submittedName>
        <fullName evidence="4">Uncharacterized protein</fullName>
    </submittedName>
</protein>
<dbReference type="PROSITE" id="PS51257">
    <property type="entry name" value="PROKAR_LIPOPROTEIN"/>
    <property type="match status" value="1"/>
</dbReference>
<sequence length="593" mass="64447">MGNLRCLCVFVALLFSCTVNAHHGSSGQFDTNATVELSGKITRIRLVNPHAYVYFDAVDTNGTVTNMRCELQSGSLLKRRGWTADLFKTGSEISIKGSPDRTDPTTCYMKEITFENGMTATRNSEFDDDGHISTTLDMQEEAINEDHHDDDHAEFHDTHEDEESEKIRSLVREDGSPNFAGNWAMVRKAGAPPGAGGEMAELTQAGKAAIAGASSADNPRFQCEPTNIIMDWWFDLMVNKIEQSSSQMTLSYGFMSLKRTIYLDGTRMPSDYQRNRAGFSTGKWEGDTLVVTTTGFDEGWIMAPLGGNPGGMPPGGKGERGEKGERPPRPDNAGGPPPGTKGERPKGRRGPPSPAKNSTEMTIVERFSLNADGTVLKREYTITDPLYLKSPMTGSDEVTLTHDKFTAYECEDLTAERGSDSLGGIGVTRATSPSINMNNHENAFLYWLEDSSVGMAISSTQWGYPIVLSLHAIGMATMVGVALMICLRALGFASSIALSSLAPYWHVALIGFAINLLSGTALFFGNASELFYNWAFRSKILLVALGIALTWQLVNKAIMQTPSVSSSHKPLAVVTLLSWVLAIVAGRLIGYLS</sequence>
<feature type="transmembrane region" description="Helical" evidence="2">
    <location>
        <begin position="531"/>
        <end position="551"/>
    </location>
</feature>
<dbReference type="KEGG" id="aal:EP13_13630"/>
<feature type="transmembrane region" description="Helical" evidence="2">
    <location>
        <begin position="571"/>
        <end position="592"/>
    </location>
</feature>
<keyword evidence="5" id="KW-1185">Reference proteome</keyword>
<keyword evidence="2" id="KW-1133">Transmembrane helix</keyword>
<evidence type="ECO:0000256" key="2">
    <source>
        <dbReference type="SAM" id="Phobius"/>
    </source>
</evidence>
<evidence type="ECO:0000313" key="4">
    <source>
        <dbReference type="EMBL" id="AIF99642.1"/>
    </source>
</evidence>
<feature type="transmembrane region" description="Helical" evidence="2">
    <location>
        <begin position="462"/>
        <end position="490"/>
    </location>
</feature>
<dbReference type="InterPro" id="IPR046150">
    <property type="entry name" value="DUF6152"/>
</dbReference>
<feature type="signal peptide" evidence="3">
    <location>
        <begin position="1"/>
        <end position="21"/>
    </location>
</feature>
<dbReference type="eggNOG" id="ENOG5031814">
    <property type="taxonomic scope" value="Bacteria"/>
</dbReference>
<accession>A0A075P8J6</accession>
<dbReference type="Proteomes" id="UP000056090">
    <property type="component" value="Chromosome"/>
</dbReference>
<evidence type="ECO:0000313" key="5">
    <source>
        <dbReference type="Proteomes" id="UP000056090"/>
    </source>
</evidence>